<dbReference type="HOGENOM" id="CLU_1887844_0_0_1"/>
<dbReference type="Proteomes" id="UP000000305">
    <property type="component" value="Unassembled WGS sequence"/>
</dbReference>
<dbReference type="InParanoid" id="E9H3H1"/>
<name>E9H3H1_DAPPU</name>
<sequence>MVFGHQTWSIIPAHQTAFADKWKAVVDARDRQAEIDAAVKTRYNASTKPLSRLPLGAQEDGEINLDTVANSSAGFSDGDTLIGGSSDVSEPGNGKTPPLHSDIPKQSDGSRTRTSPHPPPVRLSDRIRRKAIFDR</sequence>
<evidence type="ECO:0000313" key="2">
    <source>
        <dbReference type="EMBL" id="EFX73772.1"/>
    </source>
</evidence>
<feature type="compositionally biased region" description="Basic and acidic residues" evidence="1">
    <location>
        <begin position="102"/>
        <end position="111"/>
    </location>
</feature>
<reference evidence="2 3" key="1">
    <citation type="journal article" date="2011" name="Science">
        <title>The ecoresponsive genome of Daphnia pulex.</title>
        <authorList>
            <person name="Colbourne J.K."/>
            <person name="Pfrender M.E."/>
            <person name="Gilbert D."/>
            <person name="Thomas W.K."/>
            <person name="Tucker A."/>
            <person name="Oakley T.H."/>
            <person name="Tokishita S."/>
            <person name="Aerts A."/>
            <person name="Arnold G.J."/>
            <person name="Basu M.K."/>
            <person name="Bauer D.J."/>
            <person name="Caceres C.E."/>
            <person name="Carmel L."/>
            <person name="Casola C."/>
            <person name="Choi J.H."/>
            <person name="Detter J.C."/>
            <person name="Dong Q."/>
            <person name="Dusheyko S."/>
            <person name="Eads B.D."/>
            <person name="Frohlich T."/>
            <person name="Geiler-Samerotte K.A."/>
            <person name="Gerlach D."/>
            <person name="Hatcher P."/>
            <person name="Jogdeo S."/>
            <person name="Krijgsveld J."/>
            <person name="Kriventseva E.V."/>
            <person name="Kultz D."/>
            <person name="Laforsch C."/>
            <person name="Lindquist E."/>
            <person name="Lopez J."/>
            <person name="Manak J.R."/>
            <person name="Muller J."/>
            <person name="Pangilinan J."/>
            <person name="Patwardhan R.P."/>
            <person name="Pitluck S."/>
            <person name="Pritham E.J."/>
            <person name="Rechtsteiner A."/>
            <person name="Rho M."/>
            <person name="Rogozin I.B."/>
            <person name="Sakarya O."/>
            <person name="Salamov A."/>
            <person name="Schaack S."/>
            <person name="Shapiro H."/>
            <person name="Shiga Y."/>
            <person name="Skalitzky C."/>
            <person name="Smith Z."/>
            <person name="Souvorov A."/>
            <person name="Sung W."/>
            <person name="Tang Z."/>
            <person name="Tsuchiya D."/>
            <person name="Tu H."/>
            <person name="Vos H."/>
            <person name="Wang M."/>
            <person name="Wolf Y.I."/>
            <person name="Yamagata H."/>
            <person name="Yamada T."/>
            <person name="Ye Y."/>
            <person name="Shaw J.R."/>
            <person name="Andrews J."/>
            <person name="Crease T.J."/>
            <person name="Tang H."/>
            <person name="Lucas S.M."/>
            <person name="Robertson H.M."/>
            <person name="Bork P."/>
            <person name="Koonin E.V."/>
            <person name="Zdobnov E.M."/>
            <person name="Grigoriev I.V."/>
            <person name="Lynch M."/>
            <person name="Boore J.L."/>
        </authorList>
    </citation>
    <scope>NUCLEOTIDE SEQUENCE [LARGE SCALE GENOMIC DNA]</scope>
</reference>
<gene>
    <name evidence="2" type="ORF">DAPPUDRAFT_252795</name>
</gene>
<organism evidence="2 3">
    <name type="scientific">Daphnia pulex</name>
    <name type="common">Water flea</name>
    <dbReference type="NCBI Taxonomy" id="6669"/>
    <lineage>
        <taxon>Eukaryota</taxon>
        <taxon>Metazoa</taxon>
        <taxon>Ecdysozoa</taxon>
        <taxon>Arthropoda</taxon>
        <taxon>Crustacea</taxon>
        <taxon>Branchiopoda</taxon>
        <taxon>Diplostraca</taxon>
        <taxon>Cladocera</taxon>
        <taxon>Anomopoda</taxon>
        <taxon>Daphniidae</taxon>
        <taxon>Daphnia</taxon>
    </lineage>
</organism>
<proteinExistence type="predicted"/>
<dbReference type="AlphaFoldDB" id="E9H3H1"/>
<keyword evidence="3" id="KW-1185">Reference proteome</keyword>
<evidence type="ECO:0000313" key="3">
    <source>
        <dbReference type="Proteomes" id="UP000000305"/>
    </source>
</evidence>
<dbReference type="EMBL" id="GL732588">
    <property type="protein sequence ID" value="EFX73772.1"/>
    <property type="molecule type" value="Genomic_DNA"/>
</dbReference>
<evidence type="ECO:0000256" key="1">
    <source>
        <dbReference type="SAM" id="MobiDB-lite"/>
    </source>
</evidence>
<dbReference type="KEGG" id="dpx:DAPPUDRAFT_252795"/>
<protein>
    <submittedName>
        <fullName evidence="2">Uncharacterized protein</fullName>
    </submittedName>
</protein>
<accession>E9H3H1</accession>
<dbReference type="OrthoDB" id="6375759at2759"/>
<feature type="compositionally biased region" description="Basic and acidic residues" evidence="1">
    <location>
        <begin position="123"/>
        <end position="135"/>
    </location>
</feature>
<feature type="region of interest" description="Disordered" evidence="1">
    <location>
        <begin position="69"/>
        <end position="135"/>
    </location>
</feature>